<feature type="binding site" evidence="9">
    <location>
        <position position="10"/>
    </location>
    <ligand>
        <name>S-adenosyl-L-methionine</name>
        <dbReference type="ChEBI" id="CHEBI:59789"/>
    </ligand>
</feature>
<proteinExistence type="inferred from homology"/>
<dbReference type="Gene3D" id="3.30.950.10">
    <property type="entry name" value="Methyltransferase, Cobalt-precorrin-4 Transmethylase, Domain 2"/>
    <property type="match status" value="1"/>
</dbReference>
<comment type="caution">
    <text evidence="11">The sequence shown here is derived from an EMBL/GenBank/DDBJ whole genome shotgun (WGS) entry which is preliminary data.</text>
</comment>
<protein>
    <recommendedName>
        <fullName evidence="4">diphthine methyl ester synthase</fullName>
        <ecNumber evidence="4">2.1.1.314</ecNumber>
    </recommendedName>
</protein>
<evidence type="ECO:0000313" key="11">
    <source>
        <dbReference type="EMBL" id="TDH66426.1"/>
    </source>
</evidence>
<dbReference type="FunFam" id="3.40.1010.10:FF:000004">
    <property type="entry name" value="Putative diphthine synthase"/>
    <property type="match status" value="1"/>
</dbReference>
<dbReference type="HAMAP" id="MF_01084">
    <property type="entry name" value="Diphthine_synth"/>
    <property type="match status" value="1"/>
</dbReference>
<keyword evidence="6" id="KW-0808">Transferase</keyword>
<dbReference type="PANTHER" id="PTHR10882:SF0">
    <property type="entry name" value="DIPHTHINE METHYL ESTER SYNTHASE"/>
    <property type="match status" value="1"/>
</dbReference>
<dbReference type="InterPro" id="IPR014776">
    <property type="entry name" value="4pyrrole_Mease_sub2"/>
</dbReference>
<dbReference type="InterPro" id="IPR004551">
    <property type="entry name" value="Dphthn_synthase"/>
</dbReference>
<evidence type="ECO:0000256" key="7">
    <source>
        <dbReference type="ARBA" id="ARBA00022691"/>
    </source>
</evidence>
<dbReference type="InterPro" id="IPR035996">
    <property type="entry name" value="4pyrrol_Methylase_sf"/>
</dbReference>
<dbReference type="Pfam" id="PF00590">
    <property type="entry name" value="TP_methylase"/>
    <property type="match status" value="1"/>
</dbReference>
<keyword evidence="5" id="KW-0489">Methyltransferase</keyword>
<evidence type="ECO:0000259" key="10">
    <source>
        <dbReference type="Pfam" id="PF00590"/>
    </source>
</evidence>
<keyword evidence="12" id="KW-1185">Reference proteome</keyword>
<feature type="domain" description="Tetrapyrrole methylase" evidence="10">
    <location>
        <begin position="3"/>
        <end position="237"/>
    </location>
</feature>
<feature type="binding site" evidence="9">
    <location>
        <position position="85"/>
    </location>
    <ligand>
        <name>S-adenosyl-L-methionine</name>
        <dbReference type="ChEBI" id="CHEBI:59789"/>
    </ligand>
</feature>
<evidence type="ECO:0000256" key="8">
    <source>
        <dbReference type="ARBA" id="ARBA00048752"/>
    </source>
</evidence>
<evidence type="ECO:0000256" key="1">
    <source>
        <dbReference type="ARBA" id="ARBA00004006"/>
    </source>
</evidence>
<name>A0A976FH11_BRELC</name>
<dbReference type="AlphaFoldDB" id="A0A976FH11"/>
<evidence type="ECO:0000313" key="12">
    <source>
        <dbReference type="Proteomes" id="UP000294530"/>
    </source>
</evidence>
<sequence length="284" mass="31431">MVLYVVGLGLGDDQDVTLRGLNAIKKSQKVFLENYTSVLGIELTKLTEFYGREIILADRDCVETGADEIFADAKNNDVAFLVVGDPLCATTHADLILRAKKLGIQVEVIHNASVMGAAASCGLQLYSFGQTVSIPFFRDEWRPDSFYEKIKYNRLGGMHTLCLLDIKVKEPDFEAMCRGRTVFLPPRFMTVNQAIEQLLEIEAKRQEEAYTKSTLCVGMARLGQKDQTIIAGTMEELLIQEFGAPLHCLAIAGDVHPLEQEVRKATDAIKVCAADDFLCVFADA</sequence>
<dbReference type="InterPro" id="IPR000878">
    <property type="entry name" value="4pyrrol_Mease"/>
</dbReference>
<feature type="binding site" evidence="9">
    <location>
        <position position="222"/>
    </location>
    <ligand>
        <name>S-adenosyl-L-methionine</name>
        <dbReference type="ChEBI" id="CHEBI:59789"/>
    </ligand>
</feature>
<dbReference type="NCBIfam" id="TIGR00522">
    <property type="entry name" value="dph5"/>
    <property type="match status" value="1"/>
</dbReference>
<dbReference type="OrthoDB" id="2516at2759"/>
<evidence type="ECO:0000256" key="5">
    <source>
        <dbReference type="ARBA" id="ARBA00022603"/>
    </source>
</evidence>
<dbReference type="GO" id="GO:0032259">
    <property type="term" value="P:methylation"/>
    <property type="evidence" value="ECO:0007669"/>
    <property type="project" value="UniProtKB-KW"/>
</dbReference>
<dbReference type="SUPFAM" id="SSF53790">
    <property type="entry name" value="Tetrapyrrole methylase"/>
    <property type="match status" value="1"/>
</dbReference>
<evidence type="ECO:0000256" key="9">
    <source>
        <dbReference type="PIRSR" id="PIRSR036432-1"/>
    </source>
</evidence>
<evidence type="ECO:0000256" key="4">
    <source>
        <dbReference type="ARBA" id="ARBA00011927"/>
    </source>
</evidence>
<accession>A0A976FH11</accession>
<dbReference type="InterPro" id="IPR014777">
    <property type="entry name" value="4pyrrole_Mease_sub1"/>
</dbReference>
<feature type="binding site" evidence="9">
    <location>
        <position position="164"/>
    </location>
    <ligand>
        <name>S-adenosyl-L-methionine</name>
        <dbReference type="ChEBI" id="CHEBI:59789"/>
    </ligand>
</feature>
<dbReference type="Proteomes" id="UP000294530">
    <property type="component" value="Unassembled WGS sequence"/>
</dbReference>
<dbReference type="PIRSF" id="PIRSF036432">
    <property type="entry name" value="Diphthine_synth"/>
    <property type="match status" value="1"/>
</dbReference>
<feature type="binding site" evidence="9">
    <location>
        <position position="247"/>
    </location>
    <ligand>
        <name>S-adenosyl-L-methionine</name>
        <dbReference type="ChEBI" id="CHEBI:59789"/>
    </ligand>
</feature>
<comment type="similarity">
    <text evidence="3">Belongs to the diphthine synthase family.</text>
</comment>
<keyword evidence="7 9" id="KW-0949">S-adenosyl-L-methionine</keyword>
<dbReference type="FunFam" id="3.30.950.10:FF:000004">
    <property type="entry name" value="Diphthine synthase putative"/>
    <property type="match status" value="1"/>
</dbReference>
<evidence type="ECO:0000256" key="2">
    <source>
        <dbReference type="ARBA" id="ARBA00005156"/>
    </source>
</evidence>
<evidence type="ECO:0000256" key="3">
    <source>
        <dbReference type="ARBA" id="ARBA00006729"/>
    </source>
</evidence>
<comment type="pathway">
    <text evidence="2">Protein modification; peptidyl-diphthamide biosynthesis.</text>
</comment>
<dbReference type="RefSeq" id="XP_067815925.1">
    <property type="nucleotide sequence ID" value="XM_067962878.1"/>
</dbReference>
<reference evidence="11 12" key="1">
    <citation type="journal article" date="2021" name="Genome Biol.">
        <title>AFLAP: assembly-free linkage analysis pipeline using k-mers from genome sequencing data.</title>
        <authorList>
            <person name="Fletcher K."/>
            <person name="Zhang L."/>
            <person name="Gil J."/>
            <person name="Han R."/>
            <person name="Cavanaugh K."/>
            <person name="Michelmore R."/>
        </authorList>
    </citation>
    <scope>NUCLEOTIDE SEQUENCE [LARGE SCALE GENOMIC DNA]</scope>
    <source>
        <strain evidence="11 12">SF5</strain>
    </source>
</reference>
<comment type="catalytic activity">
    <reaction evidence="8">
        <text>2-[(3S)-amino-3-carboxypropyl]-L-histidyl-[translation elongation factor 2] + 4 S-adenosyl-L-methionine = diphthine methyl ester-[translation elongation factor 2] + 4 S-adenosyl-L-homocysteine + 3 H(+)</text>
        <dbReference type="Rhea" id="RHEA:42652"/>
        <dbReference type="Rhea" id="RHEA-COMP:9749"/>
        <dbReference type="Rhea" id="RHEA-COMP:10173"/>
        <dbReference type="ChEBI" id="CHEBI:15378"/>
        <dbReference type="ChEBI" id="CHEBI:57856"/>
        <dbReference type="ChEBI" id="CHEBI:59789"/>
        <dbReference type="ChEBI" id="CHEBI:73995"/>
        <dbReference type="ChEBI" id="CHEBI:79005"/>
        <dbReference type="EC" id="2.1.1.314"/>
    </reaction>
</comment>
<comment type="function">
    <text evidence="1">S-adenosyl-L-methionine-dependent methyltransferase that catalyzes four methylations of the modified target histidine residue in translation elongation factor 2 (EF-2), to form an intermediate called diphthine methyl ester. The four successive methylation reactions represent the second step of diphthamide biosynthesis.</text>
</comment>
<dbReference type="PANTHER" id="PTHR10882">
    <property type="entry name" value="DIPHTHINE SYNTHASE"/>
    <property type="match status" value="1"/>
</dbReference>
<dbReference type="Gene3D" id="3.40.1010.10">
    <property type="entry name" value="Cobalt-precorrin-4 Transmethylase, Domain 1"/>
    <property type="match status" value="1"/>
</dbReference>
<dbReference type="GO" id="GO:0141133">
    <property type="term" value="F:diphthine methyl ester synthase activity"/>
    <property type="evidence" value="ECO:0007669"/>
    <property type="project" value="UniProtKB-EC"/>
</dbReference>
<dbReference type="KEGG" id="blac:94348549"/>
<dbReference type="EMBL" id="SHOA02000018">
    <property type="protein sequence ID" value="TDH66426.1"/>
    <property type="molecule type" value="Genomic_DNA"/>
</dbReference>
<evidence type="ECO:0000256" key="6">
    <source>
        <dbReference type="ARBA" id="ARBA00022679"/>
    </source>
</evidence>
<dbReference type="GO" id="GO:0017183">
    <property type="term" value="P:protein histidyl modification to diphthamide"/>
    <property type="evidence" value="ECO:0007669"/>
    <property type="project" value="InterPro"/>
</dbReference>
<dbReference type="CDD" id="cd11647">
    <property type="entry name" value="DHP5_DphB"/>
    <property type="match status" value="1"/>
</dbReference>
<gene>
    <name evidence="11" type="ORF">CCR75_004792</name>
</gene>
<organism evidence="11 12">
    <name type="scientific">Bremia lactucae</name>
    <name type="common">Lettuce downy mildew</name>
    <dbReference type="NCBI Taxonomy" id="4779"/>
    <lineage>
        <taxon>Eukaryota</taxon>
        <taxon>Sar</taxon>
        <taxon>Stramenopiles</taxon>
        <taxon>Oomycota</taxon>
        <taxon>Peronosporomycetes</taxon>
        <taxon>Peronosporales</taxon>
        <taxon>Peronosporaceae</taxon>
        <taxon>Bremia</taxon>
    </lineage>
</organism>
<dbReference type="GeneID" id="94348549"/>
<dbReference type="EC" id="2.1.1.314" evidence="4"/>
<feature type="binding site" evidence="9">
    <location>
        <begin position="113"/>
        <end position="114"/>
    </location>
    <ligand>
        <name>S-adenosyl-L-methionine</name>
        <dbReference type="ChEBI" id="CHEBI:59789"/>
    </ligand>
</feature>